<dbReference type="InterPro" id="IPR008972">
    <property type="entry name" value="Cupredoxin"/>
</dbReference>
<protein>
    <submittedName>
        <fullName evidence="8">Multicopper oxidase</fullName>
    </submittedName>
</protein>
<sequence length="697" mass="77669">MPTPTLLPRPKCDPVKTKDCYGFDATWTIVKTSGISIPSNSVNIPSGSATLLAVSTTLTDSNPPRPTTLWPPPAVEVSVGQRVRIVLVNNIPDEKVTLHFHGVLMDGGYSSMDGPEMVTQCGVNRGSFVYDFVANDAGTYWIHSHDPGQYPKGLRSPFIVKDTEGDNSLLRPLGMDYKDSDDKTVALSDWWQNFWDSEAKYEETPVAGNPCAAGVEVVPQGVLFNDYVPGLTDPGLKEYAIAPSFETRPVRTRFRFINMSAYSQFFIMFEQHRVTPIEVDGVLINPTGQLTEGFTLAPGQRLSVIVHSMANPGTKPFRILVSLDPQLAPSFPEKDKDYPGYCTLPNRAEGLTLFSWGCLSYSGFTTESCTAPSNPLSISMLTYDPGPSPATRKWFHRRLRVPWKAHTHTDDAFPWNFDERTFRPLTRSNGKTVTKEQLLSVQPGNVHWLRIRDMPEEKDRGNRGFGTMNTDLWNTPSFPGLLQATWRNLPPSEISLARKYGTESNSIMIPDSAPGSPDPVVWLVFNTSNGDHPMHLHGHHFHLLYKGRENDLSANMYHRAITEFNSGNISSPYWTRFRDGIGAQLDNGNFPPMARDTLMAERYQFLVIAFVADNPGVWALHCHNDFHAKTGMFKQIVERPGAIRDRLGTWEVDQDKKAGLFYEPAAGGMVSPVGRGGWERNVLQCLDEGKVPFVSGV</sequence>
<evidence type="ECO:0000313" key="9">
    <source>
        <dbReference type="Proteomes" id="UP001321760"/>
    </source>
</evidence>
<reference evidence="8" key="1">
    <citation type="journal article" date="2023" name="Mol. Phylogenet. Evol.">
        <title>Genome-scale phylogeny and comparative genomics of the fungal order Sordariales.</title>
        <authorList>
            <person name="Hensen N."/>
            <person name="Bonometti L."/>
            <person name="Westerberg I."/>
            <person name="Brannstrom I.O."/>
            <person name="Guillou S."/>
            <person name="Cros-Aarteil S."/>
            <person name="Calhoun S."/>
            <person name="Haridas S."/>
            <person name="Kuo A."/>
            <person name="Mondo S."/>
            <person name="Pangilinan J."/>
            <person name="Riley R."/>
            <person name="LaButti K."/>
            <person name="Andreopoulos B."/>
            <person name="Lipzen A."/>
            <person name="Chen C."/>
            <person name="Yan M."/>
            <person name="Daum C."/>
            <person name="Ng V."/>
            <person name="Clum A."/>
            <person name="Steindorff A."/>
            <person name="Ohm R.A."/>
            <person name="Martin F."/>
            <person name="Silar P."/>
            <person name="Natvig D.O."/>
            <person name="Lalanne C."/>
            <person name="Gautier V."/>
            <person name="Ament-Velasquez S.L."/>
            <person name="Kruys A."/>
            <person name="Hutchinson M.I."/>
            <person name="Powell A.J."/>
            <person name="Barry K."/>
            <person name="Miller A.N."/>
            <person name="Grigoriev I.V."/>
            <person name="Debuchy R."/>
            <person name="Gladieux P."/>
            <person name="Hiltunen Thoren M."/>
            <person name="Johannesson H."/>
        </authorList>
    </citation>
    <scope>NUCLEOTIDE SEQUENCE</scope>
    <source>
        <strain evidence="8">PSN243</strain>
    </source>
</reference>
<dbReference type="PANTHER" id="PTHR11709">
    <property type="entry name" value="MULTI-COPPER OXIDASE"/>
    <property type="match status" value="1"/>
</dbReference>
<organism evidence="8 9">
    <name type="scientific">Podospora aff. communis PSN243</name>
    <dbReference type="NCBI Taxonomy" id="3040156"/>
    <lineage>
        <taxon>Eukaryota</taxon>
        <taxon>Fungi</taxon>
        <taxon>Dikarya</taxon>
        <taxon>Ascomycota</taxon>
        <taxon>Pezizomycotina</taxon>
        <taxon>Sordariomycetes</taxon>
        <taxon>Sordariomycetidae</taxon>
        <taxon>Sordariales</taxon>
        <taxon>Podosporaceae</taxon>
        <taxon>Podospora</taxon>
    </lineage>
</organism>
<dbReference type="Pfam" id="PF07732">
    <property type="entry name" value="Cu-oxidase_3"/>
    <property type="match status" value="1"/>
</dbReference>
<evidence type="ECO:0000256" key="3">
    <source>
        <dbReference type="ARBA" id="ARBA00023002"/>
    </source>
</evidence>
<keyword evidence="4" id="KW-0186">Copper</keyword>
<dbReference type="GO" id="GO:0005507">
    <property type="term" value="F:copper ion binding"/>
    <property type="evidence" value="ECO:0007669"/>
    <property type="project" value="InterPro"/>
</dbReference>
<feature type="domain" description="Plastocyanin-like" evidence="6">
    <location>
        <begin position="481"/>
        <end position="641"/>
    </location>
</feature>
<evidence type="ECO:0000256" key="1">
    <source>
        <dbReference type="ARBA" id="ARBA00010609"/>
    </source>
</evidence>
<keyword evidence="3" id="KW-0560">Oxidoreductase</keyword>
<keyword evidence="9" id="KW-1185">Reference proteome</keyword>
<comment type="similarity">
    <text evidence="1">Belongs to the multicopper oxidase family.</text>
</comment>
<dbReference type="GO" id="GO:0033573">
    <property type="term" value="C:high-affinity iron permease complex"/>
    <property type="evidence" value="ECO:0007669"/>
    <property type="project" value="TreeGrafter"/>
</dbReference>
<feature type="domain" description="Plastocyanin-like" evidence="5">
    <location>
        <begin position="182"/>
        <end position="313"/>
    </location>
</feature>
<dbReference type="SUPFAM" id="SSF49503">
    <property type="entry name" value="Cupredoxins"/>
    <property type="match status" value="3"/>
</dbReference>
<dbReference type="Pfam" id="PF07731">
    <property type="entry name" value="Cu-oxidase_2"/>
    <property type="match status" value="1"/>
</dbReference>
<dbReference type="Proteomes" id="UP001321760">
    <property type="component" value="Unassembled WGS sequence"/>
</dbReference>
<dbReference type="GO" id="GO:0010106">
    <property type="term" value="P:cellular response to iron ion starvation"/>
    <property type="evidence" value="ECO:0007669"/>
    <property type="project" value="TreeGrafter"/>
</dbReference>
<name>A0AAV9GV86_9PEZI</name>
<dbReference type="PROSITE" id="PS00079">
    <property type="entry name" value="MULTICOPPER_OXIDASE1"/>
    <property type="match status" value="2"/>
</dbReference>
<evidence type="ECO:0000256" key="4">
    <source>
        <dbReference type="ARBA" id="ARBA00023008"/>
    </source>
</evidence>
<dbReference type="InterPro" id="IPR011706">
    <property type="entry name" value="Cu-oxidase_C"/>
</dbReference>
<dbReference type="InterPro" id="IPR033138">
    <property type="entry name" value="Cu_oxidase_CS"/>
</dbReference>
<feature type="domain" description="Plastocyanin-like" evidence="7">
    <location>
        <begin position="70"/>
        <end position="164"/>
    </location>
</feature>
<evidence type="ECO:0000256" key="2">
    <source>
        <dbReference type="ARBA" id="ARBA00022723"/>
    </source>
</evidence>
<dbReference type="GO" id="GO:0004322">
    <property type="term" value="F:ferroxidase activity"/>
    <property type="evidence" value="ECO:0007669"/>
    <property type="project" value="TreeGrafter"/>
</dbReference>
<evidence type="ECO:0000259" key="7">
    <source>
        <dbReference type="Pfam" id="PF07732"/>
    </source>
</evidence>
<dbReference type="InterPro" id="IPR045087">
    <property type="entry name" value="Cu-oxidase_fam"/>
</dbReference>
<dbReference type="GO" id="GO:0033215">
    <property type="term" value="P:reductive iron assimilation"/>
    <property type="evidence" value="ECO:0007669"/>
    <property type="project" value="TreeGrafter"/>
</dbReference>
<keyword evidence="2" id="KW-0479">Metal-binding</keyword>
<dbReference type="Pfam" id="PF00394">
    <property type="entry name" value="Cu-oxidase"/>
    <property type="match status" value="1"/>
</dbReference>
<dbReference type="EMBL" id="MU865926">
    <property type="protein sequence ID" value="KAK4451977.1"/>
    <property type="molecule type" value="Genomic_DNA"/>
</dbReference>
<dbReference type="Gene3D" id="2.60.40.420">
    <property type="entry name" value="Cupredoxins - blue copper proteins"/>
    <property type="match status" value="3"/>
</dbReference>
<dbReference type="AlphaFoldDB" id="A0AAV9GV86"/>
<evidence type="ECO:0000259" key="6">
    <source>
        <dbReference type="Pfam" id="PF07731"/>
    </source>
</evidence>
<evidence type="ECO:0000259" key="5">
    <source>
        <dbReference type="Pfam" id="PF00394"/>
    </source>
</evidence>
<accession>A0AAV9GV86</accession>
<proteinExistence type="inferred from homology"/>
<dbReference type="PROSITE" id="PS00080">
    <property type="entry name" value="MULTICOPPER_OXIDASE2"/>
    <property type="match status" value="1"/>
</dbReference>
<dbReference type="PANTHER" id="PTHR11709:SF361">
    <property type="entry name" value="IRON TRANSPORT MULTICOPPER OXIDASE FET3"/>
    <property type="match status" value="1"/>
</dbReference>
<dbReference type="InterPro" id="IPR011707">
    <property type="entry name" value="Cu-oxidase-like_N"/>
</dbReference>
<evidence type="ECO:0000313" key="8">
    <source>
        <dbReference type="EMBL" id="KAK4451977.1"/>
    </source>
</evidence>
<gene>
    <name evidence="8" type="ORF">QBC34DRAFT_457718</name>
</gene>
<comment type="caution">
    <text evidence="8">The sequence shown here is derived from an EMBL/GenBank/DDBJ whole genome shotgun (WGS) entry which is preliminary data.</text>
</comment>
<dbReference type="InterPro" id="IPR002355">
    <property type="entry name" value="Cu_oxidase_Cu_BS"/>
</dbReference>
<dbReference type="InterPro" id="IPR001117">
    <property type="entry name" value="Cu-oxidase_2nd"/>
</dbReference>
<reference evidence="8" key="2">
    <citation type="submission" date="2023-05" db="EMBL/GenBank/DDBJ databases">
        <authorList>
            <consortium name="Lawrence Berkeley National Laboratory"/>
            <person name="Steindorff A."/>
            <person name="Hensen N."/>
            <person name="Bonometti L."/>
            <person name="Westerberg I."/>
            <person name="Brannstrom I.O."/>
            <person name="Guillou S."/>
            <person name="Cros-Aarteil S."/>
            <person name="Calhoun S."/>
            <person name="Haridas S."/>
            <person name="Kuo A."/>
            <person name="Mondo S."/>
            <person name="Pangilinan J."/>
            <person name="Riley R."/>
            <person name="Labutti K."/>
            <person name="Andreopoulos B."/>
            <person name="Lipzen A."/>
            <person name="Chen C."/>
            <person name="Yanf M."/>
            <person name="Daum C."/>
            <person name="Ng V."/>
            <person name="Clum A."/>
            <person name="Ohm R."/>
            <person name="Martin F."/>
            <person name="Silar P."/>
            <person name="Natvig D."/>
            <person name="Lalanne C."/>
            <person name="Gautier V."/>
            <person name="Ament-Velasquez S.L."/>
            <person name="Kruys A."/>
            <person name="Hutchinson M.I."/>
            <person name="Powell A.J."/>
            <person name="Barry K."/>
            <person name="Miller A.N."/>
            <person name="Grigoriev I.V."/>
            <person name="Debuchy R."/>
            <person name="Gladieux P."/>
            <person name="Thoren M.H."/>
            <person name="Johannesson H."/>
        </authorList>
    </citation>
    <scope>NUCLEOTIDE SEQUENCE</scope>
    <source>
        <strain evidence="8">PSN243</strain>
    </source>
</reference>